<evidence type="ECO:0000313" key="1">
    <source>
        <dbReference type="EMBL" id="MEY9458551.1"/>
    </source>
</evidence>
<comment type="caution">
    <text evidence="1">The sequence shown here is derived from an EMBL/GenBank/DDBJ whole genome shotgun (WGS) entry which is preliminary data.</text>
</comment>
<dbReference type="EMBL" id="JBGBZJ010000003">
    <property type="protein sequence ID" value="MEY9458551.1"/>
    <property type="molecule type" value="Genomic_DNA"/>
</dbReference>
<accession>A0ABV4G614</accession>
<gene>
    <name evidence="1" type="ORF">ABIG07_007499</name>
</gene>
<sequence>MPGPVPGIHVHRAAWHGRDEPGMTLWRLSVSSLHLLPYRLAASLSRRLIFAALLSSSSDGFWPVVAQRQAQ</sequence>
<name>A0ABV4G614_9BRAD</name>
<dbReference type="Proteomes" id="UP001565369">
    <property type="component" value="Unassembled WGS sequence"/>
</dbReference>
<proteinExistence type="predicted"/>
<keyword evidence="2" id="KW-1185">Reference proteome</keyword>
<protein>
    <submittedName>
        <fullName evidence="1">Uncharacterized protein</fullName>
    </submittedName>
</protein>
<evidence type="ECO:0000313" key="2">
    <source>
        <dbReference type="Proteomes" id="UP001565369"/>
    </source>
</evidence>
<organism evidence="1 2">
    <name type="scientific">Bradyrhizobium ottawaense</name>
    <dbReference type="NCBI Taxonomy" id="931866"/>
    <lineage>
        <taxon>Bacteria</taxon>
        <taxon>Pseudomonadati</taxon>
        <taxon>Pseudomonadota</taxon>
        <taxon>Alphaproteobacteria</taxon>
        <taxon>Hyphomicrobiales</taxon>
        <taxon>Nitrobacteraceae</taxon>
        <taxon>Bradyrhizobium</taxon>
    </lineage>
</organism>
<reference evidence="1 2" key="1">
    <citation type="submission" date="2024-07" db="EMBL/GenBank/DDBJ databases">
        <title>Genomic Encyclopedia of Type Strains, Phase V (KMG-V): Genome sequencing to study the core and pangenomes of soil and plant-associated prokaryotes.</title>
        <authorList>
            <person name="Whitman W."/>
        </authorList>
    </citation>
    <scope>NUCLEOTIDE SEQUENCE [LARGE SCALE GENOMIC DNA]</scope>
    <source>
        <strain evidence="1 2">USDA 152</strain>
    </source>
</reference>